<dbReference type="EMBL" id="CAJOBE010021777">
    <property type="protein sequence ID" value="CAF4246335.1"/>
    <property type="molecule type" value="Genomic_DNA"/>
</dbReference>
<proteinExistence type="predicted"/>
<gene>
    <name evidence="1" type="ORF">FNK824_LOCUS38409</name>
</gene>
<feature type="non-terminal residue" evidence="1">
    <location>
        <position position="140"/>
    </location>
</feature>
<dbReference type="AlphaFoldDB" id="A0A820EC17"/>
<sequence>MSNTKNKFDFEQQNYRKLLQKLKQDTSIIITRPDKGRGVVLMDKQDYVNKIYAILNDSSKFSSLSEDPTLARENSLKSLLRKLHGQGQITDQFYYLTRPTGSNPGRLYGLPKVHKDGVPLRPVLSSIGTFNYGLGKALTQ</sequence>
<name>A0A820EC17_9BILA</name>
<accession>A0A820EC17</accession>
<protein>
    <submittedName>
        <fullName evidence="1">Uncharacterized protein</fullName>
    </submittedName>
</protein>
<comment type="caution">
    <text evidence="1">The sequence shown here is derived from an EMBL/GenBank/DDBJ whole genome shotgun (WGS) entry which is preliminary data.</text>
</comment>
<evidence type="ECO:0000313" key="2">
    <source>
        <dbReference type="Proteomes" id="UP000663874"/>
    </source>
</evidence>
<evidence type="ECO:0000313" key="1">
    <source>
        <dbReference type="EMBL" id="CAF4246335.1"/>
    </source>
</evidence>
<reference evidence="1" key="1">
    <citation type="submission" date="2021-02" db="EMBL/GenBank/DDBJ databases">
        <authorList>
            <person name="Nowell W R."/>
        </authorList>
    </citation>
    <scope>NUCLEOTIDE SEQUENCE</scope>
</reference>
<organism evidence="1 2">
    <name type="scientific">Rotaria sordida</name>
    <dbReference type="NCBI Taxonomy" id="392033"/>
    <lineage>
        <taxon>Eukaryota</taxon>
        <taxon>Metazoa</taxon>
        <taxon>Spiralia</taxon>
        <taxon>Gnathifera</taxon>
        <taxon>Rotifera</taxon>
        <taxon>Eurotatoria</taxon>
        <taxon>Bdelloidea</taxon>
        <taxon>Philodinida</taxon>
        <taxon>Philodinidae</taxon>
        <taxon>Rotaria</taxon>
    </lineage>
</organism>
<dbReference type="Proteomes" id="UP000663874">
    <property type="component" value="Unassembled WGS sequence"/>
</dbReference>